<keyword evidence="3" id="KW-0547">Nucleotide-binding</keyword>
<name>A0A263D4B7_9PSEU</name>
<gene>
    <name evidence="3" type="ORF">CFN78_10635</name>
</gene>
<keyword evidence="1" id="KW-0863">Zinc-finger</keyword>
<comment type="caution">
    <text evidence="3">The sequence shown here is derived from an EMBL/GenBank/DDBJ whole genome shotgun (WGS) entry which is preliminary data.</text>
</comment>
<keyword evidence="4" id="KW-1185">Reference proteome</keyword>
<dbReference type="Pfam" id="PF04434">
    <property type="entry name" value="SWIM"/>
    <property type="match status" value="1"/>
</dbReference>
<evidence type="ECO:0000256" key="1">
    <source>
        <dbReference type="PROSITE-ProRule" id="PRU00325"/>
    </source>
</evidence>
<accession>A0A263D4B7</accession>
<proteinExistence type="predicted"/>
<dbReference type="InterPro" id="IPR007527">
    <property type="entry name" value="Znf_SWIM"/>
</dbReference>
<evidence type="ECO:0000313" key="4">
    <source>
        <dbReference type="Proteomes" id="UP000242444"/>
    </source>
</evidence>
<sequence>MSDTARGFPAFGPVKRGRGRFARSWWGEEWISAMEDVALHPTSLAKGRRYARNAHVGSITVSPGLLSATVFDDAGGQHHTRVHVERLGETQWERFLDQVAATAGHIAALLDRDMPHDLVTAADDAGVPLLPGFGDLEQECSCGDWGQPCRHAAALSYQAAWLLDADPFLLLLLRGRGERELTGELQRRNAVLPEVPQGIDAAEAFAAEVAPLPAEPDTVGEPALPPRFPAAPGIDPAMLALLVTDTAARARTLPRVPVPALDVRLDAVRLAAAYPELEANLLHGSVSPRAVRAWRYGGAAFVEVLDEPWSPPAHVFARARAGLAETWDAAEPPAFEVWRNRWTSEDIGMQLRYGRDGRWYPLCRCEGDWWPAGAPAREPVDALSGASGTAGRS</sequence>
<dbReference type="OrthoDB" id="188274at2"/>
<dbReference type="GO" id="GO:0004386">
    <property type="term" value="F:helicase activity"/>
    <property type="evidence" value="ECO:0007669"/>
    <property type="project" value="UniProtKB-KW"/>
</dbReference>
<dbReference type="PANTHER" id="PTHR38133">
    <property type="entry name" value="SLR1429 PROTEIN"/>
    <property type="match status" value="1"/>
</dbReference>
<keyword evidence="1" id="KW-0479">Metal-binding</keyword>
<dbReference type="PROSITE" id="PS50966">
    <property type="entry name" value="ZF_SWIM"/>
    <property type="match status" value="1"/>
</dbReference>
<dbReference type="AlphaFoldDB" id="A0A263D4B7"/>
<feature type="domain" description="SWIM-type" evidence="2">
    <location>
        <begin position="125"/>
        <end position="160"/>
    </location>
</feature>
<protein>
    <submittedName>
        <fullName evidence="3">SWF/SNF family helicase</fullName>
    </submittedName>
</protein>
<keyword evidence="3" id="KW-0378">Hydrolase</keyword>
<evidence type="ECO:0000259" key="2">
    <source>
        <dbReference type="PROSITE" id="PS50966"/>
    </source>
</evidence>
<keyword evidence="3" id="KW-0347">Helicase</keyword>
<keyword evidence="3" id="KW-0067">ATP-binding</keyword>
<dbReference type="PANTHER" id="PTHR38133:SF1">
    <property type="entry name" value="SLR1429 PROTEIN"/>
    <property type="match status" value="1"/>
</dbReference>
<reference evidence="3 4" key="1">
    <citation type="submission" date="2017-07" db="EMBL/GenBank/DDBJ databases">
        <title>Amycolatopsis antarcticus sp. nov., isolated from the surface of an Antarcticus brown macroalga.</title>
        <authorList>
            <person name="Wang J."/>
            <person name="Leiva S."/>
            <person name="Huang J."/>
            <person name="Huang Y."/>
        </authorList>
    </citation>
    <scope>NUCLEOTIDE SEQUENCE [LARGE SCALE GENOMIC DNA]</scope>
    <source>
        <strain evidence="3 4">AU-G6</strain>
    </source>
</reference>
<keyword evidence="1" id="KW-0862">Zinc</keyword>
<dbReference type="Proteomes" id="UP000242444">
    <property type="component" value="Unassembled WGS sequence"/>
</dbReference>
<dbReference type="RefSeq" id="WP_094862558.1">
    <property type="nucleotide sequence ID" value="NZ_NKYE01000005.1"/>
</dbReference>
<evidence type="ECO:0000313" key="3">
    <source>
        <dbReference type="EMBL" id="OZM73303.1"/>
    </source>
</evidence>
<organism evidence="3 4">
    <name type="scientific">Amycolatopsis antarctica</name>
    <dbReference type="NCBI Taxonomy" id="1854586"/>
    <lineage>
        <taxon>Bacteria</taxon>
        <taxon>Bacillati</taxon>
        <taxon>Actinomycetota</taxon>
        <taxon>Actinomycetes</taxon>
        <taxon>Pseudonocardiales</taxon>
        <taxon>Pseudonocardiaceae</taxon>
        <taxon>Amycolatopsis</taxon>
    </lineage>
</organism>
<dbReference type="GO" id="GO:0008270">
    <property type="term" value="F:zinc ion binding"/>
    <property type="evidence" value="ECO:0007669"/>
    <property type="project" value="UniProtKB-KW"/>
</dbReference>
<dbReference type="InParanoid" id="A0A263D4B7"/>
<dbReference type="EMBL" id="NKYE01000005">
    <property type="protein sequence ID" value="OZM73303.1"/>
    <property type="molecule type" value="Genomic_DNA"/>
</dbReference>